<reference evidence="3" key="1">
    <citation type="submission" date="2017-02" db="UniProtKB">
        <authorList>
            <consortium name="WormBaseParasite"/>
        </authorList>
    </citation>
    <scope>IDENTIFICATION</scope>
</reference>
<organism evidence="3">
    <name type="scientific">Anisakis simplex</name>
    <name type="common">Herring worm</name>
    <dbReference type="NCBI Taxonomy" id="6269"/>
    <lineage>
        <taxon>Eukaryota</taxon>
        <taxon>Metazoa</taxon>
        <taxon>Ecdysozoa</taxon>
        <taxon>Nematoda</taxon>
        <taxon>Chromadorea</taxon>
        <taxon>Rhabditida</taxon>
        <taxon>Spirurina</taxon>
        <taxon>Ascaridomorpha</taxon>
        <taxon>Ascaridoidea</taxon>
        <taxon>Anisakidae</taxon>
        <taxon>Anisakis</taxon>
        <taxon>Anisakis simplex complex</taxon>
    </lineage>
</organism>
<dbReference type="OrthoDB" id="5798599at2759"/>
<reference evidence="1 2" key="2">
    <citation type="submission" date="2018-11" db="EMBL/GenBank/DDBJ databases">
        <authorList>
            <consortium name="Pathogen Informatics"/>
        </authorList>
    </citation>
    <scope>NUCLEOTIDE SEQUENCE [LARGE SCALE GENOMIC DNA]</scope>
</reference>
<evidence type="ECO:0000313" key="2">
    <source>
        <dbReference type="Proteomes" id="UP000267096"/>
    </source>
</evidence>
<dbReference type="Proteomes" id="UP000267096">
    <property type="component" value="Unassembled WGS sequence"/>
</dbReference>
<gene>
    <name evidence="1" type="ORF">ASIM_LOCUS9128</name>
</gene>
<name>A0A0M3JP00_ANISI</name>
<evidence type="ECO:0000313" key="1">
    <source>
        <dbReference type="EMBL" id="VDK36990.1"/>
    </source>
</evidence>
<accession>A0A0M3JP00</accession>
<keyword evidence="2" id="KW-1185">Reference proteome</keyword>
<dbReference type="AlphaFoldDB" id="A0A0M3JP00"/>
<sequence length="99" mass="11079">MIKETEEGEEKQEELRRLMLRKWEESDEFKRYVQQGLMKFGGDASLDAMEVNVPVLGNLVVTAACRIIKTGNGAPEPENHCDIGSAAYVTGCIKCFKLL</sequence>
<dbReference type="EMBL" id="UYRR01026857">
    <property type="protein sequence ID" value="VDK36990.1"/>
    <property type="molecule type" value="Genomic_DNA"/>
</dbReference>
<proteinExistence type="predicted"/>
<evidence type="ECO:0000313" key="3">
    <source>
        <dbReference type="WBParaSite" id="ASIM_0000939301-mRNA-1"/>
    </source>
</evidence>
<protein>
    <submittedName>
        <fullName evidence="3">FACT complex subunit</fullName>
    </submittedName>
</protein>
<dbReference type="WBParaSite" id="ASIM_0000939301-mRNA-1">
    <property type="protein sequence ID" value="ASIM_0000939301-mRNA-1"/>
    <property type="gene ID" value="ASIM_0000939301"/>
</dbReference>